<accession>A0A2K8SGD2</accession>
<gene>
    <name evidence="1" type="ORF">COO91_00347</name>
</gene>
<name>A0A2K8SGD2_9NOSO</name>
<keyword evidence="1" id="KW-0560">Oxidoreductase</keyword>
<dbReference type="Proteomes" id="UP000232003">
    <property type="component" value="Chromosome"/>
</dbReference>
<reference evidence="1 2" key="1">
    <citation type="submission" date="2017-11" db="EMBL/GenBank/DDBJ databases">
        <title>Complete genome of a free-living desiccation-tolerant cyanobacterium and its photosynthetic adaptation to extreme terrestrial habitat.</title>
        <authorList>
            <person name="Shang J."/>
        </authorList>
    </citation>
    <scope>NUCLEOTIDE SEQUENCE [LARGE SCALE GENOMIC DNA]</scope>
    <source>
        <strain evidence="1 2">CCNUN1</strain>
    </source>
</reference>
<dbReference type="GO" id="GO:0051213">
    <property type="term" value="F:dioxygenase activity"/>
    <property type="evidence" value="ECO:0007669"/>
    <property type="project" value="UniProtKB-KW"/>
</dbReference>
<keyword evidence="1" id="KW-0223">Dioxygenase</keyword>
<dbReference type="EMBL" id="CP024785">
    <property type="protein sequence ID" value="AUB34524.1"/>
    <property type="molecule type" value="Genomic_DNA"/>
</dbReference>
<sequence>MANLLLDDGTIESDLGEIALELALLGIQLRHYDPGTSLLFLNLLDQDVLTESEKRYCVELHNSVFEFIQQENDAVWCDLLNVHPGSFN</sequence>
<evidence type="ECO:0000313" key="2">
    <source>
        <dbReference type="Proteomes" id="UP000232003"/>
    </source>
</evidence>
<organism evidence="1 2">
    <name type="scientific">Nostoc flagelliforme CCNUN1</name>
    <dbReference type="NCBI Taxonomy" id="2038116"/>
    <lineage>
        <taxon>Bacteria</taxon>
        <taxon>Bacillati</taxon>
        <taxon>Cyanobacteriota</taxon>
        <taxon>Cyanophyceae</taxon>
        <taxon>Nostocales</taxon>
        <taxon>Nostocaceae</taxon>
        <taxon>Nostoc</taxon>
    </lineage>
</organism>
<protein>
    <submittedName>
        <fullName evidence="1">Acireductone dioxygenase</fullName>
    </submittedName>
</protein>
<dbReference type="AlphaFoldDB" id="A0A2K8SGD2"/>
<dbReference type="KEGG" id="nfl:COO91_00347"/>
<proteinExistence type="predicted"/>
<keyword evidence="2" id="KW-1185">Reference proteome</keyword>
<evidence type="ECO:0000313" key="1">
    <source>
        <dbReference type="EMBL" id="AUB34524.1"/>
    </source>
</evidence>